<dbReference type="RefSeq" id="WP_322409549.1">
    <property type="nucleotide sequence ID" value="NZ_CP139779.1"/>
</dbReference>
<proteinExistence type="predicted"/>
<feature type="transmembrane region" description="Helical" evidence="1">
    <location>
        <begin position="335"/>
        <end position="356"/>
    </location>
</feature>
<evidence type="ECO:0000256" key="1">
    <source>
        <dbReference type="SAM" id="Phobius"/>
    </source>
</evidence>
<evidence type="ECO:0000313" key="3">
    <source>
        <dbReference type="Proteomes" id="UP001324533"/>
    </source>
</evidence>
<feature type="transmembrane region" description="Helical" evidence="1">
    <location>
        <begin position="81"/>
        <end position="100"/>
    </location>
</feature>
<reference evidence="2 3" key="1">
    <citation type="submission" date="2023-06" db="EMBL/GenBank/DDBJ databases">
        <title>Rock-solubilizing bacteria, Microbacterium invictum, promotes re-establishment of vegetation in rocky wasteland by accelerating rock bio-weathering and reshaping soil bacterial community.</title>
        <authorList>
            <person name="Liu C."/>
        </authorList>
    </citation>
    <scope>NUCLEOTIDE SEQUENCE [LARGE SCALE GENOMIC DNA]</scope>
    <source>
        <strain evidence="2 3">X-18</strain>
    </source>
</reference>
<keyword evidence="1" id="KW-0472">Membrane</keyword>
<keyword evidence="1" id="KW-0812">Transmembrane</keyword>
<feature type="transmembrane region" description="Helical" evidence="1">
    <location>
        <begin position="289"/>
        <end position="307"/>
    </location>
</feature>
<name>A0ABZ0V7Z2_9MICO</name>
<accession>A0ABZ0V7Z2</accession>
<dbReference type="Proteomes" id="UP001324533">
    <property type="component" value="Chromosome"/>
</dbReference>
<dbReference type="EMBL" id="CP139779">
    <property type="protein sequence ID" value="WQB69426.1"/>
    <property type="molecule type" value="Genomic_DNA"/>
</dbReference>
<feature type="transmembrane region" description="Helical" evidence="1">
    <location>
        <begin position="150"/>
        <end position="174"/>
    </location>
</feature>
<organism evidence="2 3">
    <name type="scientific">Microbacterium invictum</name>
    <dbReference type="NCBI Taxonomy" id="515415"/>
    <lineage>
        <taxon>Bacteria</taxon>
        <taxon>Bacillati</taxon>
        <taxon>Actinomycetota</taxon>
        <taxon>Actinomycetes</taxon>
        <taxon>Micrococcales</taxon>
        <taxon>Microbacteriaceae</taxon>
        <taxon>Microbacterium</taxon>
    </lineage>
</organism>
<keyword evidence="3" id="KW-1185">Reference proteome</keyword>
<keyword evidence="1" id="KW-1133">Transmembrane helix</keyword>
<feature type="transmembrane region" description="Helical" evidence="1">
    <location>
        <begin position="368"/>
        <end position="390"/>
    </location>
</feature>
<feature type="transmembrane region" description="Helical" evidence="1">
    <location>
        <begin position="6"/>
        <end position="24"/>
    </location>
</feature>
<feature type="transmembrane region" description="Helical" evidence="1">
    <location>
        <begin position="313"/>
        <end position="330"/>
    </location>
</feature>
<feature type="transmembrane region" description="Helical" evidence="1">
    <location>
        <begin position="112"/>
        <end position="130"/>
    </location>
</feature>
<protein>
    <submittedName>
        <fullName evidence="2">Glycosyltransferase 87 family protein</fullName>
    </submittedName>
</protein>
<feature type="transmembrane region" description="Helical" evidence="1">
    <location>
        <begin position="181"/>
        <end position="204"/>
    </location>
</feature>
<sequence>MSKRAVLWVAFVLVHAAVAVLGFLQPNQPMGDVYLVYAPWADRAAMGLGVVGITENWVYPALALAPILVTHVLAPVFGSYLVAWPVVVTALDAAAFAVLVGRGRSQGRTVAAWFWLVFIVALGPVGLYRLDAVTVPLAVAGCLWLLSRPWLAATLLAAATWIKVWPAALLLAALVAVRRRLALLGGAAALSAIVIGIVVAVGGARHLFGFVFDQTERGLQVEAPVSVYWLWRAVGGVADSRVYYDDEILTWQVAGPGAAAVSEAMTLVLGGAVAVVTVLGAVQVRRGIPFLRIFPALALSLVLVLIVTNKVGSPQYLTWIVAPLVVGLVLDRDRWWSPACLALVAAALTQLVYPLWYDRVLGGDPIAVGALTLRNILLAALLVWSVALLVRSPRRVPAPAAVDALT</sequence>
<evidence type="ECO:0000313" key="2">
    <source>
        <dbReference type="EMBL" id="WQB69426.1"/>
    </source>
</evidence>
<gene>
    <name evidence="2" type="ORF">T9R20_12030</name>
</gene>
<feature type="transmembrane region" description="Helical" evidence="1">
    <location>
        <begin position="264"/>
        <end position="282"/>
    </location>
</feature>